<feature type="domain" description="Glutamate-ammonia ligase adenylyltransferase repeated" evidence="8">
    <location>
        <begin position="51"/>
        <end position="240"/>
    </location>
</feature>
<comment type="similarity">
    <text evidence="7">Belongs to the GlnE family.</text>
</comment>
<dbReference type="EC" id="2.7.7.89" evidence="7"/>
<keyword evidence="10" id="KW-0436">Ligase</keyword>
<protein>
    <recommendedName>
        <fullName evidence="7">Bifunctional glutamine synthetase adenylyltransferase/adenylyl-removing enzyme</fullName>
    </recommendedName>
    <alternativeName>
        <fullName evidence="7">ATP:glutamine synthetase adenylyltransferase</fullName>
    </alternativeName>
    <alternativeName>
        <fullName evidence="7">ATase</fullName>
    </alternativeName>
    <domain>
        <recommendedName>
            <fullName evidence="7">Glutamine synthetase adenylyl-L-tyrosine phosphorylase</fullName>
            <ecNumber evidence="7">2.7.7.89</ecNumber>
        </recommendedName>
        <alternativeName>
            <fullName evidence="7">Adenylyl removase</fullName>
            <shortName evidence="7">AR</shortName>
            <shortName evidence="7">AT-N</shortName>
        </alternativeName>
    </domain>
    <domain>
        <recommendedName>
            <fullName evidence="7">Glutamine synthetase adenylyl transferase</fullName>
            <ecNumber evidence="7">2.7.7.42</ecNumber>
        </recommendedName>
        <alternativeName>
            <fullName evidence="7">Adenylyl transferase</fullName>
            <shortName evidence="7">AT</shortName>
            <shortName evidence="7">AT-C</shortName>
        </alternativeName>
    </domain>
</protein>
<evidence type="ECO:0000256" key="6">
    <source>
        <dbReference type="ARBA" id="ARBA00023268"/>
    </source>
</evidence>
<dbReference type="GO" id="GO:0016874">
    <property type="term" value="F:ligase activity"/>
    <property type="evidence" value="ECO:0007669"/>
    <property type="project" value="UniProtKB-KW"/>
</dbReference>
<dbReference type="Gene3D" id="1.20.120.1510">
    <property type="match status" value="1"/>
</dbReference>
<comment type="cofactor">
    <cofactor evidence="7">
        <name>Mg(2+)</name>
        <dbReference type="ChEBI" id="CHEBI:18420"/>
    </cofactor>
</comment>
<dbReference type="InterPro" id="IPR013546">
    <property type="entry name" value="PII_UdlTrfase/GS_AdlTrfase"/>
</dbReference>
<evidence type="ECO:0000313" key="10">
    <source>
        <dbReference type="EMBL" id="MCG6504220.1"/>
    </source>
</evidence>
<organism evidence="10 11">
    <name type="scientific">Kingella pumchi</name>
    <dbReference type="NCBI Taxonomy" id="2779506"/>
    <lineage>
        <taxon>Bacteria</taxon>
        <taxon>Pseudomonadati</taxon>
        <taxon>Pseudomonadota</taxon>
        <taxon>Betaproteobacteria</taxon>
        <taxon>Neisseriales</taxon>
        <taxon>Neisseriaceae</taxon>
        <taxon>Kingella</taxon>
    </lineage>
</organism>
<dbReference type="Gene3D" id="3.30.460.10">
    <property type="entry name" value="Beta Polymerase, domain 2"/>
    <property type="match status" value="2"/>
</dbReference>
<comment type="catalytic activity">
    <reaction evidence="7">
        <text>[glutamine synthetase]-O(4)-(5'-adenylyl)-L-tyrosine + phosphate = [glutamine synthetase]-L-tyrosine + ADP</text>
        <dbReference type="Rhea" id="RHEA:43716"/>
        <dbReference type="Rhea" id="RHEA-COMP:10660"/>
        <dbReference type="Rhea" id="RHEA-COMP:10661"/>
        <dbReference type="ChEBI" id="CHEBI:43474"/>
        <dbReference type="ChEBI" id="CHEBI:46858"/>
        <dbReference type="ChEBI" id="CHEBI:83624"/>
        <dbReference type="ChEBI" id="CHEBI:456216"/>
        <dbReference type="EC" id="2.7.7.89"/>
    </reaction>
</comment>
<evidence type="ECO:0000256" key="2">
    <source>
        <dbReference type="ARBA" id="ARBA00022695"/>
    </source>
</evidence>
<accession>A0ABS9NNU7</accession>
<dbReference type="PANTHER" id="PTHR30621:SF0">
    <property type="entry name" value="BIFUNCTIONAL GLUTAMINE SYNTHETASE ADENYLYLTRANSFERASE_ADENYLYL-REMOVING ENZYME"/>
    <property type="match status" value="1"/>
</dbReference>
<keyword evidence="11" id="KW-1185">Reference proteome</keyword>
<dbReference type="InterPro" id="IPR043519">
    <property type="entry name" value="NT_sf"/>
</dbReference>
<dbReference type="NCBIfam" id="NF008292">
    <property type="entry name" value="PRK11072.1"/>
    <property type="match status" value="1"/>
</dbReference>
<evidence type="ECO:0000256" key="7">
    <source>
        <dbReference type="HAMAP-Rule" id="MF_00802"/>
    </source>
</evidence>
<dbReference type="EC" id="2.7.7.42" evidence="7"/>
<gene>
    <name evidence="7 10" type="primary">glnE</name>
    <name evidence="10" type="ORF">MB824_06905</name>
</gene>
<dbReference type="Proteomes" id="UP001298424">
    <property type="component" value="Unassembled WGS sequence"/>
</dbReference>
<dbReference type="CDD" id="cd05401">
    <property type="entry name" value="NT_GlnE_GlnD_like"/>
    <property type="match status" value="2"/>
</dbReference>
<dbReference type="InterPro" id="IPR023057">
    <property type="entry name" value="GlnE"/>
</dbReference>
<keyword evidence="4 7" id="KW-0067">ATP-binding</keyword>
<dbReference type="InterPro" id="IPR005190">
    <property type="entry name" value="GlnE_rpt_dom"/>
</dbReference>
<dbReference type="GO" id="GO:0008882">
    <property type="term" value="F:[glutamate-ammonia-ligase] adenylyltransferase activity"/>
    <property type="evidence" value="ECO:0007669"/>
    <property type="project" value="UniProtKB-EC"/>
</dbReference>
<reference evidence="10 11" key="1">
    <citation type="submission" date="2022-02" db="EMBL/GenBank/DDBJ databases">
        <title>Genome sequence data of Kingella unionensis sp. nov. strain CICC 24913 (CCUG 75125).</title>
        <authorList>
            <person name="Xiao M."/>
        </authorList>
    </citation>
    <scope>NUCLEOTIDE SEQUENCE [LARGE SCALE GENOMIC DNA]</scope>
    <source>
        <strain evidence="10 11">CICC 24913</strain>
    </source>
</reference>
<evidence type="ECO:0000256" key="5">
    <source>
        <dbReference type="ARBA" id="ARBA00022842"/>
    </source>
</evidence>
<keyword evidence="1 7" id="KW-0808">Transferase</keyword>
<sequence>MIPNPDSVRRFSPWLARQLDGGRLNRERLSRWLERPLDAADLAAFADWPSFQAAGDEAVLSAALRVLRRHVLAQIMVRDLCGAASLDEVTRSITLLADFAVNTALEFAESRCRTLYGTPIGRHSGKEQHLSVVAMGKAGGFELNVSSDLDLIFVYPEAGETDGRRSRDNQEFFTKVGQKLIALLDHAESEGFVFRTDMRLRPDGDSGALVISETALEQYLVSQGREWERYAWCKARVVTPHENGIAALVRPFVFRRYLDYRAYEAMRGLHRQIRAEVSRKGLHDNIKLGAGGIREIEFAAQIFQMIRGGQNRALQLKGTQETLEKLAEHGILDAETARGLLDAYRFLRRCEHRLQYWDDRQTQTLPENEEQRQLLAESMGFADYPAFSGCLEQHRARVSAVFADVLGGSGDAAENDGGSLWQQLDAANAADTLGKLGFQAASAQALAELKHSSWYRRLSAAALPLFDAVLPRAIEAAAASSQPDTALPRLTEFLKTVSRRPSYLAFLQQHPAALAQLAELNAQSGWLSDYLQRHPALLDELLSAQLMQPLDWQTLEQNLAAALDACGSDTEAAMDALRHFQHAQIFRLAVQDLAGRWSVESLSDELSRLADLVLAQALRGAWRSIAKPHRPEPQFAVIGYGKLGGKELGYSSDLDLVYLYEDEHPDAADTYAKLARRLGTWLSGSTGAGTLYDIDLRLRPNGDAGFLVHSLAAFEKYQREEAWTWEHQALSRARFICGSRAIGGAFERIRRSILAGGRDTAALREDIAAMRAKIAASHPPQPENVKYAAGGIVDVEFCVQYLILAHSRRHPELLENYGNIALLEMAARRRLADPQQAAAAVAAYRRFRYLQHRTSLHDQQPEAAAASDYAAVRSLWRSLFGSETPAAA</sequence>
<dbReference type="PANTHER" id="PTHR30621">
    <property type="entry name" value="GLUTAMINE SYNTHETASE ADENYLYLTRANSFERASE"/>
    <property type="match status" value="1"/>
</dbReference>
<comment type="function">
    <text evidence="7">Involved in the regulation of glutamine synthetase GlnA, a key enzyme in the process to assimilate ammonia. When cellular nitrogen levels are high, the C-terminal adenylyl transferase (AT) inactivates GlnA by covalent transfer of an adenylyl group from ATP to specific tyrosine residue of GlnA, thus reducing its activity. Conversely, when nitrogen levels are low, the N-terminal adenylyl removase (AR) activates GlnA by removing the adenylyl group by phosphorolysis, increasing its activity. The regulatory region of GlnE binds the signal transduction protein PII (GlnB) which indicates the nitrogen status of the cell.</text>
</comment>
<keyword evidence="5 7" id="KW-0460">Magnesium</keyword>
<name>A0ABS9NNU7_9NEIS</name>
<feature type="domain" description="Glutamate-ammonia ligase adenylyltransferase repeated" evidence="8">
    <location>
        <begin position="515"/>
        <end position="748"/>
    </location>
</feature>
<keyword evidence="6 7" id="KW-0511">Multifunctional enzyme</keyword>
<proteinExistence type="inferred from homology"/>
<evidence type="ECO:0000256" key="1">
    <source>
        <dbReference type="ARBA" id="ARBA00022679"/>
    </source>
</evidence>
<dbReference type="Gene3D" id="1.20.120.330">
    <property type="entry name" value="Nucleotidyltransferases domain 2"/>
    <property type="match status" value="2"/>
</dbReference>
<dbReference type="SUPFAM" id="SSF81301">
    <property type="entry name" value="Nucleotidyltransferase"/>
    <property type="match status" value="2"/>
</dbReference>
<dbReference type="EMBL" id="JAKOOW010000024">
    <property type="protein sequence ID" value="MCG6504220.1"/>
    <property type="molecule type" value="Genomic_DNA"/>
</dbReference>
<feature type="domain" description="PII-uridylyltransferase/Glutamine-synthetase adenylyltransferase" evidence="9">
    <location>
        <begin position="269"/>
        <end position="405"/>
    </location>
</feature>
<dbReference type="Pfam" id="PF03710">
    <property type="entry name" value="GlnE"/>
    <property type="match status" value="2"/>
</dbReference>
<evidence type="ECO:0000259" key="8">
    <source>
        <dbReference type="Pfam" id="PF03710"/>
    </source>
</evidence>
<evidence type="ECO:0000256" key="3">
    <source>
        <dbReference type="ARBA" id="ARBA00022741"/>
    </source>
</evidence>
<dbReference type="HAMAP" id="MF_00802">
    <property type="entry name" value="GlnE"/>
    <property type="match status" value="1"/>
</dbReference>
<feature type="region of interest" description="Adenylyl transferase" evidence="7">
    <location>
        <begin position="415"/>
        <end position="888"/>
    </location>
</feature>
<evidence type="ECO:0000313" key="11">
    <source>
        <dbReference type="Proteomes" id="UP001298424"/>
    </source>
</evidence>
<evidence type="ECO:0000256" key="4">
    <source>
        <dbReference type="ARBA" id="ARBA00022840"/>
    </source>
</evidence>
<dbReference type="GO" id="GO:0047388">
    <property type="term" value="F:[glutamine synthetase]-adenylyl-L-tyrosine phosphorylase activity"/>
    <property type="evidence" value="ECO:0007669"/>
    <property type="project" value="UniProtKB-EC"/>
</dbReference>
<feature type="domain" description="PII-uridylyltransferase/Glutamine-synthetase adenylyltransferase" evidence="9">
    <location>
        <begin position="782"/>
        <end position="860"/>
    </location>
</feature>
<keyword evidence="3 7" id="KW-0547">Nucleotide-binding</keyword>
<dbReference type="RefSeq" id="WP_238747487.1">
    <property type="nucleotide sequence ID" value="NZ_JAKOOW010000024.1"/>
</dbReference>
<comment type="caution">
    <text evidence="10">The sequence shown here is derived from an EMBL/GenBank/DDBJ whole genome shotgun (WGS) entry which is preliminary data.</text>
</comment>
<dbReference type="Pfam" id="PF08335">
    <property type="entry name" value="GlnD_UR_UTase"/>
    <property type="match status" value="2"/>
</dbReference>
<comment type="catalytic activity">
    <reaction evidence="7">
        <text>[glutamine synthetase]-L-tyrosine + ATP = [glutamine synthetase]-O(4)-(5'-adenylyl)-L-tyrosine + diphosphate</text>
        <dbReference type="Rhea" id="RHEA:18589"/>
        <dbReference type="Rhea" id="RHEA-COMP:10660"/>
        <dbReference type="Rhea" id="RHEA-COMP:10661"/>
        <dbReference type="ChEBI" id="CHEBI:30616"/>
        <dbReference type="ChEBI" id="CHEBI:33019"/>
        <dbReference type="ChEBI" id="CHEBI:46858"/>
        <dbReference type="ChEBI" id="CHEBI:83624"/>
        <dbReference type="EC" id="2.7.7.42"/>
    </reaction>
</comment>
<evidence type="ECO:0000259" key="9">
    <source>
        <dbReference type="Pfam" id="PF08335"/>
    </source>
</evidence>
<keyword evidence="2 7" id="KW-0548">Nucleotidyltransferase</keyword>
<feature type="region of interest" description="Adenylyl removase" evidence="7">
    <location>
        <begin position="1"/>
        <end position="410"/>
    </location>
</feature>
<dbReference type="SUPFAM" id="SSF81593">
    <property type="entry name" value="Nucleotidyltransferase substrate binding subunit/domain"/>
    <property type="match status" value="2"/>
</dbReference>